<feature type="region of interest" description="Disordered" evidence="1">
    <location>
        <begin position="206"/>
        <end position="232"/>
    </location>
</feature>
<reference evidence="2 3" key="1">
    <citation type="journal article" date="2010" name="Nat. Biotechnol.">
        <title>Genome sequence of the model mushroom Schizophyllum commune.</title>
        <authorList>
            <person name="Ohm R.A."/>
            <person name="de Jong J.F."/>
            <person name="Lugones L.G."/>
            <person name="Aerts A."/>
            <person name="Kothe E."/>
            <person name="Stajich J.E."/>
            <person name="de Vries R.P."/>
            <person name="Record E."/>
            <person name="Levasseur A."/>
            <person name="Baker S.E."/>
            <person name="Bartholomew K.A."/>
            <person name="Coutinho P.M."/>
            <person name="Erdmann S."/>
            <person name="Fowler T.J."/>
            <person name="Gathman A.C."/>
            <person name="Lombard V."/>
            <person name="Henrissat B."/>
            <person name="Knabe N."/>
            <person name="Kuees U."/>
            <person name="Lilly W.W."/>
            <person name="Lindquist E."/>
            <person name="Lucas S."/>
            <person name="Magnuson J.K."/>
            <person name="Piumi F."/>
            <person name="Raudaskoski M."/>
            <person name="Salamov A."/>
            <person name="Schmutz J."/>
            <person name="Schwarze F.W.M.R."/>
            <person name="vanKuyk P.A."/>
            <person name="Horton J.S."/>
            <person name="Grigoriev I.V."/>
            <person name="Woesten H.A.B."/>
        </authorList>
    </citation>
    <scope>NUCLEOTIDE SEQUENCE [LARGE SCALE GENOMIC DNA]</scope>
    <source>
        <strain evidence="3">H4-8 / FGSC 9210</strain>
    </source>
</reference>
<evidence type="ECO:0000256" key="1">
    <source>
        <dbReference type="SAM" id="MobiDB-lite"/>
    </source>
</evidence>
<proteinExistence type="predicted"/>
<gene>
    <name evidence="2" type="ORF">SCHCODRAFT_102307</name>
</gene>
<protein>
    <submittedName>
        <fullName evidence="2">Uncharacterized protein</fullName>
    </submittedName>
</protein>
<dbReference type="KEGG" id="scm:SCHCO_02699829"/>
<accession>D8PN16</accession>
<keyword evidence="3" id="KW-1185">Reference proteome</keyword>
<dbReference type="InParanoid" id="D8PN16"/>
<name>D8PN16_SCHCM</name>
<dbReference type="VEuPathDB" id="FungiDB:SCHCODRAFT_02699829"/>
<evidence type="ECO:0000313" key="3">
    <source>
        <dbReference type="Proteomes" id="UP000007431"/>
    </source>
</evidence>
<dbReference type="RefSeq" id="XP_003036401.1">
    <property type="nucleotide sequence ID" value="XM_003036355.1"/>
</dbReference>
<dbReference type="Proteomes" id="UP000007431">
    <property type="component" value="Unassembled WGS sequence"/>
</dbReference>
<organism evidence="3">
    <name type="scientific">Schizophyllum commune (strain H4-8 / FGSC 9210)</name>
    <name type="common">Split gill fungus</name>
    <dbReference type="NCBI Taxonomy" id="578458"/>
    <lineage>
        <taxon>Eukaryota</taxon>
        <taxon>Fungi</taxon>
        <taxon>Dikarya</taxon>
        <taxon>Basidiomycota</taxon>
        <taxon>Agaricomycotina</taxon>
        <taxon>Agaricomycetes</taxon>
        <taxon>Agaricomycetidae</taxon>
        <taxon>Agaricales</taxon>
        <taxon>Schizophyllaceae</taxon>
        <taxon>Schizophyllum</taxon>
    </lineage>
</organism>
<evidence type="ECO:0000313" key="2">
    <source>
        <dbReference type="EMBL" id="EFJ01499.1"/>
    </source>
</evidence>
<sequence>MTSAYPVRNGIGASPKEYSLYRMGLATLAVGNPTATTRGELIDTDVMNAFIADRRDSTKKLELQDFGKQVLRSGALRTCLQKNPCARMGADIADNIADLTFLALVGIRAGLRIKKLEDARFFYIFVGWMALYGGGMSDARKWVKKTFEWYLPAAIVGWRVHQQQAHLRALDGKLQWQRDAALAASASSTPSFAHLPIAGPAIVPPSATAGPAPSTSPSPSTPTVSHAEGGPSSMNADSFDFGAVYLNLPHLELL</sequence>
<feature type="non-terminal residue" evidence="2">
    <location>
        <position position="254"/>
    </location>
</feature>
<dbReference type="AlphaFoldDB" id="D8PN16"/>
<dbReference type="GeneID" id="9585700"/>
<dbReference type="EMBL" id="GL377302">
    <property type="protein sequence ID" value="EFJ01499.1"/>
    <property type="molecule type" value="Genomic_DNA"/>
</dbReference>
<dbReference type="HOGENOM" id="CLU_1094812_0_0_1"/>